<evidence type="ECO:0000256" key="1">
    <source>
        <dbReference type="ARBA" id="ARBA00023224"/>
    </source>
</evidence>
<dbReference type="InterPro" id="IPR004089">
    <property type="entry name" value="MCPsignal_dom"/>
</dbReference>
<keyword evidence="5" id="KW-0472">Membrane</keyword>
<evidence type="ECO:0000256" key="5">
    <source>
        <dbReference type="SAM" id="Phobius"/>
    </source>
</evidence>
<protein>
    <recommendedName>
        <fullName evidence="10">Methyl-accepting chemotaxis protein</fullName>
    </recommendedName>
</protein>
<dbReference type="PRINTS" id="PR00260">
    <property type="entry name" value="CHEMTRNSDUCR"/>
</dbReference>
<comment type="caution">
    <text evidence="8">The sequence shown here is derived from an EMBL/GenBank/DDBJ whole genome shotgun (WGS) entry which is preliminary data.</text>
</comment>
<dbReference type="GO" id="GO:0004888">
    <property type="term" value="F:transmembrane signaling receptor activity"/>
    <property type="evidence" value="ECO:0007669"/>
    <property type="project" value="InterPro"/>
</dbReference>
<evidence type="ECO:0000256" key="4">
    <source>
        <dbReference type="SAM" id="Coils"/>
    </source>
</evidence>
<dbReference type="OrthoDB" id="9814202at2"/>
<dbReference type="GO" id="GO:0016020">
    <property type="term" value="C:membrane"/>
    <property type="evidence" value="ECO:0007669"/>
    <property type="project" value="InterPro"/>
</dbReference>
<evidence type="ECO:0000313" key="9">
    <source>
        <dbReference type="Proteomes" id="UP000216361"/>
    </source>
</evidence>
<feature type="domain" description="HAMP" evidence="7">
    <location>
        <begin position="125"/>
        <end position="178"/>
    </location>
</feature>
<dbReference type="Pfam" id="PF00672">
    <property type="entry name" value="HAMP"/>
    <property type="match status" value="1"/>
</dbReference>
<comment type="similarity">
    <text evidence="2">Belongs to the methyl-accepting chemotaxis (MCP) protein family.</text>
</comment>
<dbReference type="SUPFAM" id="SSF58104">
    <property type="entry name" value="Methyl-accepting chemotaxis protein (MCP) signaling domain"/>
    <property type="match status" value="1"/>
</dbReference>
<accession>A0A255XUF7</accession>
<dbReference type="Gene3D" id="6.10.340.10">
    <property type="match status" value="1"/>
</dbReference>
<dbReference type="CDD" id="cd06225">
    <property type="entry name" value="HAMP"/>
    <property type="match status" value="1"/>
</dbReference>
<keyword evidence="1 3" id="KW-0807">Transducer</keyword>
<reference evidence="8 9" key="1">
    <citation type="submission" date="2017-07" db="EMBL/GenBank/DDBJ databases">
        <title>Elstera cyanobacteriorum sp. nov., a novel bacterium isolated from cyanobacterial aggregates in a eutrophic lake.</title>
        <authorList>
            <person name="Cai H."/>
        </authorList>
    </citation>
    <scope>NUCLEOTIDE SEQUENCE [LARGE SCALE GENOMIC DNA]</scope>
    <source>
        <strain evidence="8 9">TH019</strain>
    </source>
</reference>
<dbReference type="RefSeq" id="WP_094407799.1">
    <property type="nucleotide sequence ID" value="NZ_BMJZ01000009.1"/>
</dbReference>
<evidence type="ECO:0000256" key="2">
    <source>
        <dbReference type="ARBA" id="ARBA00029447"/>
    </source>
</evidence>
<proteinExistence type="inferred from homology"/>
<dbReference type="Gene3D" id="1.10.287.950">
    <property type="entry name" value="Methyl-accepting chemotaxis protein"/>
    <property type="match status" value="1"/>
</dbReference>
<evidence type="ECO:0008006" key="10">
    <source>
        <dbReference type="Google" id="ProtNLM"/>
    </source>
</evidence>
<dbReference type="PROSITE" id="PS50111">
    <property type="entry name" value="CHEMOTAXIS_TRANSDUC_2"/>
    <property type="match status" value="1"/>
</dbReference>
<dbReference type="SMART" id="SM00304">
    <property type="entry name" value="HAMP"/>
    <property type="match status" value="1"/>
</dbReference>
<dbReference type="InterPro" id="IPR003660">
    <property type="entry name" value="HAMP_dom"/>
</dbReference>
<dbReference type="InterPro" id="IPR004090">
    <property type="entry name" value="Chemotax_Me-accpt_rcpt"/>
</dbReference>
<dbReference type="SMART" id="SM00283">
    <property type="entry name" value="MA"/>
    <property type="match status" value="1"/>
</dbReference>
<sequence length="474" mass="49421">MDAPRAILTEQRKSFGAQDYGSAIKALLPEFDRQWTSYLALNAQIIALAGEDKAQAAADLFYTRSKVAFDALSETLRQMTAAAHAGGEQAAADGDREYERAYWAILAALALATLLVALFGVGLARGISRPVLRLTAAMRSLAAGALEETVPETDRRDEIGAMAAAVLIFREAGQQKRALEAAQALEEEARRARQAALDAAIQNFGAASSESTRLLAGIAGTVTQSADTLIGAADANLTGATAVASASDQAASNVETVAAAAEELSASVDEIGRQVEVSSRISQHAMTEADATAVTVRALADAAGRIGDVVKLIQDIAAQTNLLALNATIEAARAGEAGKGFAVVAGEVKNLASQTAQATEDISRQIEAVQQATGGAVSAIQSINDTIRQVGAISATVASAVRQQSAATQEIARNVIEAQRGTTDVSSTIHTIRHEVARTRDLAGDLLGAATNLSDQGERLKQDIERFFSDVRRA</sequence>
<keyword evidence="4" id="KW-0175">Coiled coil</keyword>
<name>A0A255XUF7_9PROT</name>
<gene>
    <name evidence="8" type="ORF">CHR90_04565</name>
</gene>
<keyword evidence="5" id="KW-0812">Transmembrane</keyword>
<evidence type="ECO:0000313" key="8">
    <source>
        <dbReference type="EMBL" id="OYQ20647.1"/>
    </source>
</evidence>
<feature type="coiled-coil region" evidence="4">
    <location>
        <begin position="175"/>
        <end position="202"/>
    </location>
</feature>
<evidence type="ECO:0000256" key="3">
    <source>
        <dbReference type="PROSITE-ProRule" id="PRU00284"/>
    </source>
</evidence>
<feature type="domain" description="Methyl-accepting transducer" evidence="6">
    <location>
        <begin position="225"/>
        <end position="440"/>
    </location>
</feature>
<dbReference type="PANTHER" id="PTHR32089:SF112">
    <property type="entry name" value="LYSOZYME-LIKE PROTEIN-RELATED"/>
    <property type="match status" value="1"/>
</dbReference>
<dbReference type="PROSITE" id="PS50885">
    <property type="entry name" value="HAMP"/>
    <property type="match status" value="1"/>
</dbReference>
<dbReference type="PANTHER" id="PTHR32089">
    <property type="entry name" value="METHYL-ACCEPTING CHEMOTAXIS PROTEIN MCPB"/>
    <property type="match status" value="1"/>
</dbReference>
<dbReference type="AlphaFoldDB" id="A0A255XUF7"/>
<keyword evidence="9" id="KW-1185">Reference proteome</keyword>
<feature type="transmembrane region" description="Helical" evidence="5">
    <location>
        <begin position="101"/>
        <end position="124"/>
    </location>
</feature>
<dbReference type="Proteomes" id="UP000216361">
    <property type="component" value="Unassembled WGS sequence"/>
</dbReference>
<keyword evidence="5" id="KW-1133">Transmembrane helix</keyword>
<dbReference type="GO" id="GO:0006935">
    <property type="term" value="P:chemotaxis"/>
    <property type="evidence" value="ECO:0007669"/>
    <property type="project" value="InterPro"/>
</dbReference>
<dbReference type="Pfam" id="PF00015">
    <property type="entry name" value="MCPsignal"/>
    <property type="match status" value="1"/>
</dbReference>
<evidence type="ECO:0000259" key="7">
    <source>
        <dbReference type="PROSITE" id="PS50885"/>
    </source>
</evidence>
<dbReference type="GO" id="GO:0007165">
    <property type="term" value="P:signal transduction"/>
    <property type="evidence" value="ECO:0007669"/>
    <property type="project" value="UniProtKB-KW"/>
</dbReference>
<evidence type="ECO:0000259" key="6">
    <source>
        <dbReference type="PROSITE" id="PS50111"/>
    </source>
</evidence>
<organism evidence="8 9">
    <name type="scientific">Elstera cyanobacteriorum</name>
    <dbReference type="NCBI Taxonomy" id="2022747"/>
    <lineage>
        <taxon>Bacteria</taxon>
        <taxon>Pseudomonadati</taxon>
        <taxon>Pseudomonadota</taxon>
        <taxon>Alphaproteobacteria</taxon>
        <taxon>Rhodospirillales</taxon>
        <taxon>Rhodospirillaceae</taxon>
        <taxon>Elstera</taxon>
    </lineage>
</organism>
<dbReference type="EMBL" id="NOXS01000027">
    <property type="protein sequence ID" value="OYQ20647.1"/>
    <property type="molecule type" value="Genomic_DNA"/>
</dbReference>